<comment type="caution">
    <text evidence="4">The sequence shown here is derived from an EMBL/GenBank/DDBJ whole genome shotgun (WGS) entry which is preliminary data.</text>
</comment>
<feature type="region of interest" description="Disordered" evidence="2">
    <location>
        <begin position="249"/>
        <end position="289"/>
    </location>
</feature>
<feature type="compositionally biased region" description="Low complexity" evidence="2">
    <location>
        <begin position="249"/>
        <end position="264"/>
    </location>
</feature>
<gene>
    <name evidence="4" type="ORF">FMM80_17830</name>
</gene>
<feature type="compositionally biased region" description="Polar residues" evidence="2">
    <location>
        <begin position="126"/>
        <end position="141"/>
    </location>
</feature>
<feature type="transmembrane region" description="Helical" evidence="3">
    <location>
        <begin position="1014"/>
        <end position="1032"/>
    </location>
</feature>
<proteinExistence type="predicted"/>
<feature type="region of interest" description="Disordered" evidence="2">
    <location>
        <begin position="1"/>
        <end position="165"/>
    </location>
</feature>
<evidence type="ECO:0000256" key="1">
    <source>
        <dbReference type="SAM" id="Coils"/>
    </source>
</evidence>
<feature type="coiled-coil region" evidence="1">
    <location>
        <begin position="346"/>
        <end position="573"/>
    </location>
</feature>
<keyword evidence="3" id="KW-0472">Membrane</keyword>
<dbReference type="RefSeq" id="WP_162205805.1">
    <property type="nucleotide sequence ID" value="NZ_VIRB01000107.1"/>
</dbReference>
<protein>
    <submittedName>
        <fullName evidence="4">Uncharacterized protein</fullName>
    </submittedName>
</protein>
<evidence type="ECO:0000313" key="4">
    <source>
        <dbReference type="EMBL" id="NDO70401.1"/>
    </source>
</evidence>
<name>A0A9X5CF06_9FIRM</name>
<evidence type="ECO:0000313" key="5">
    <source>
        <dbReference type="Proteomes" id="UP000474104"/>
    </source>
</evidence>
<dbReference type="SUPFAM" id="SSF57997">
    <property type="entry name" value="Tropomyosin"/>
    <property type="match status" value="1"/>
</dbReference>
<feature type="compositionally biased region" description="Acidic residues" evidence="2">
    <location>
        <begin position="1"/>
        <end position="11"/>
    </location>
</feature>
<dbReference type="Proteomes" id="UP000474104">
    <property type="component" value="Unassembled WGS sequence"/>
</dbReference>
<feature type="region of interest" description="Disordered" evidence="2">
    <location>
        <begin position="858"/>
        <end position="909"/>
    </location>
</feature>
<keyword evidence="3" id="KW-0812">Transmembrane</keyword>
<accession>A0A9X5CF06</accession>
<dbReference type="AlphaFoldDB" id="A0A9X5CF06"/>
<evidence type="ECO:0000256" key="2">
    <source>
        <dbReference type="SAM" id="MobiDB-lite"/>
    </source>
</evidence>
<organism evidence="4 5">
    <name type="scientific">Schaedlerella arabinosiphila</name>
    <dbReference type="NCBI Taxonomy" id="2044587"/>
    <lineage>
        <taxon>Bacteria</taxon>
        <taxon>Bacillati</taxon>
        <taxon>Bacillota</taxon>
        <taxon>Clostridia</taxon>
        <taxon>Lachnospirales</taxon>
        <taxon>Lachnospiraceae</taxon>
        <taxon>Schaedlerella</taxon>
    </lineage>
</organism>
<reference evidence="4 5" key="1">
    <citation type="submission" date="2019-07" db="EMBL/GenBank/DDBJ databases">
        <title>Draft genome sequences of 15 bacterial species constituting the stable defined intestinal microbiota of the GM15 gnotobiotic mouse model.</title>
        <authorList>
            <person name="Elie C."/>
            <person name="Mathieu A."/>
            <person name="Saliou A."/>
            <person name="Darnaud M."/>
            <person name="Leulier F."/>
            <person name="Tamellini A."/>
        </authorList>
    </citation>
    <scope>NUCLEOTIDE SEQUENCE [LARGE SCALE GENOMIC DNA]</scope>
    <source>
        <strain evidence="5">ASF 502</strain>
    </source>
</reference>
<feature type="coiled-coil region" evidence="1">
    <location>
        <begin position="683"/>
        <end position="801"/>
    </location>
</feature>
<feature type="compositionally biased region" description="Pro residues" evidence="2">
    <location>
        <begin position="867"/>
        <end position="895"/>
    </location>
</feature>
<evidence type="ECO:0000256" key="3">
    <source>
        <dbReference type="SAM" id="Phobius"/>
    </source>
</evidence>
<sequence>MQDELNQQEEDFGSRSEENVQEVVPPAEGGAATDQQPPAEPSDTQQPPAEPEGSPEEMPPTEPADTQQPPVEPEGSPEEMPPTEPADTQQPPAESEGQDTENTPQAPQEEVPPVDTEAGAEPETPDGNQPGTPDNADSAQPDSEPGTEEKEEVSPTIDDYLEETKNAVDKIKTDIEELDKKNQEAADAVEDYKDAVANPNDYIGSIADSVSDASSQVVDAVASVTEDEKTAREHAQIAVDAQAKTYESSEAAAAAKEQAKLAADAAEEAYKSAQATVEEAEKHKKTADERLTDLERQLAIADASLHDMQIKVQDAQEMLLSILEEYGLTPGEFDPENLSGAAGEAYKNAQKALELAKAELAGTQNSYQDIAAQVEAASNDFKEAEQALNESNQSMENAVLNLENKRKEWEESRVDELISVYNGSVIGTERVYFTLEDTEKALQNAKDALNEAKEIKENADNVLTNAEAAVEAAKKEETLKAEEAAESAKEAAEAIQKNLEDEEAIKKAESAKASAEAVQRALKCLGSAEKTAEQAQKDLEQATEDFDKANTNYEQAQKVYDEAKEAFEQIQESAIKTQIEAVKNAQIEFDFNKGEGTRAYALAKELILFQLISDGKGLKEIKAGEVGEKEDNIGKIIVTDAEDNVIEYQFSTKDPGMKIWKGTTLYTSVDVFKEKEKTFNNECEKKATSLNSAQSNLEALKKELTNASTAKDKAQITKILVDMNDALEAVQHEAEALVKAEKELKDKNNESKLMDTLSTKLNNLIEGGTKLDQAKSTLENVTDAQAELEAAIKKLGDLSAQEEWDQEAYDHLLAEYNRANTDHAAAVEALQQCVSGLNRTKTQKDRARIAANAIFDFISDKNENPTNPTPPETNQPTTPTPPETNQPTTPTPPETNQPTTPAQPVNPIRPIYGTLIDNVTSPIISNPRVPAGTGYVYTVGGQRTYTAPAGETPEGAAAPENLVSVEEGAVPLAEVGKNNKDNTSTINNKKTTRTVSDEKVPLADIETEDSRASWLWILLIALLGATGTELYIRHKEKTEQERKLKGNKKGYAKI</sequence>
<feature type="compositionally biased region" description="Basic and acidic residues" evidence="2">
    <location>
        <begin position="279"/>
        <end position="289"/>
    </location>
</feature>
<keyword evidence="3" id="KW-1133">Transmembrane helix</keyword>
<keyword evidence="1" id="KW-0175">Coiled coil</keyword>
<dbReference type="EMBL" id="VIRB01000107">
    <property type="protein sequence ID" value="NDO70401.1"/>
    <property type="molecule type" value="Genomic_DNA"/>
</dbReference>